<dbReference type="AlphaFoldDB" id="A0A7S4F0G6"/>
<dbReference type="EMBL" id="HBIZ01026975">
    <property type="protein sequence ID" value="CAE0764474.1"/>
    <property type="molecule type" value="Transcribed_RNA"/>
</dbReference>
<accession>A0A7S4F0G6</accession>
<protein>
    <submittedName>
        <fullName evidence="1">Uncharacterized protein</fullName>
    </submittedName>
</protein>
<sequence length="160" mass="16773">MHCGTDALVGTIPHSVAPLGRRSGASHITPLRVLCSSAALATARVGTVPLRLQVAAALSLPMHRATCALVGTFPHSVAPLRRRSDAQCRFASESHCRFSHHATACASLCCLSNTPPRVLAPFEPACESLRSFSHHATAQIGTTPARALLSLAPCVTPPRV</sequence>
<name>A0A7S4F0G6_CHRCT</name>
<organism evidence="1">
    <name type="scientific">Chrysotila carterae</name>
    <name type="common">Marine alga</name>
    <name type="synonym">Syracosphaera carterae</name>
    <dbReference type="NCBI Taxonomy" id="13221"/>
    <lineage>
        <taxon>Eukaryota</taxon>
        <taxon>Haptista</taxon>
        <taxon>Haptophyta</taxon>
        <taxon>Prymnesiophyceae</taxon>
        <taxon>Isochrysidales</taxon>
        <taxon>Isochrysidaceae</taxon>
        <taxon>Chrysotila</taxon>
    </lineage>
</organism>
<proteinExistence type="predicted"/>
<reference evidence="1" key="1">
    <citation type="submission" date="2021-01" db="EMBL/GenBank/DDBJ databases">
        <authorList>
            <person name="Corre E."/>
            <person name="Pelletier E."/>
            <person name="Niang G."/>
            <person name="Scheremetjew M."/>
            <person name="Finn R."/>
            <person name="Kale V."/>
            <person name="Holt S."/>
            <person name="Cochrane G."/>
            <person name="Meng A."/>
            <person name="Brown T."/>
            <person name="Cohen L."/>
        </authorList>
    </citation>
    <scope>NUCLEOTIDE SEQUENCE</scope>
    <source>
        <strain evidence="1">CCMP645</strain>
    </source>
</reference>
<evidence type="ECO:0000313" key="1">
    <source>
        <dbReference type="EMBL" id="CAE0764474.1"/>
    </source>
</evidence>
<gene>
    <name evidence="1" type="ORF">PCAR00345_LOCUS17086</name>
</gene>